<comment type="similarity">
    <text evidence="1">Belongs to the leucine-binding protein family.</text>
</comment>
<organism evidence="4 5">
    <name type="scientific">Undibacterium arcticum</name>
    <dbReference type="NCBI Taxonomy" id="1762892"/>
    <lineage>
        <taxon>Bacteria</taxon>
        <taxon>Pseudomonadati</taxon>
        <taxon>Pseudomonadota</taxon>
        <taxon>Betaproteobacteria</taxon>
        <taxon>Burkholderiales</taxon>
        <taxon>Oxalobacteraceae</taxon>
        <taxon>Undibacterium</taxon>
    </lineage>
</organism>
<reference evidence="5" key="1">
    <citation type="journal article" date="2019" name="Int. J. Syst. Evol. Microbiol.">
        <title>The Global Catalogue of Microorganisms (GCM) 10K type strain sequencing project: providing services to taxonomists for standard genome sequencing and annotation.</title>
        <authorList>
            <consortium name="The Broad Institute Genomics Platform"/>
            <consortium name="The Broad Institute Genome Sequencing Center for Infectious Disease"/>
            <person name="Wu L."/>
            <person name="Ma J."/>
        </authorList>
    </citation>
    <scope>NUCLEOTIDE SEQUENCE [LARGE SCALE GENOMIC DNA]</scope>
    <source>
        <strain evidence="5">KCTC 42986</strain>
    </source>
</reference>
<dbReference type="PANTHER" id="PTHR47628">
    <property type="match status" value="1"/>
</dbReference>
<gene>
    <name evidence="4" type="ORF">ACFOFO_11170</name>
</gene>
<evidence type="ECO:0000256" key="1">
    <source>
        <dbReference type="ARBA" id="ARBA00010062"/>
    </source>
</evidence>
<evidence type="ECO:0000313" key="5">
    <source>
        <dbReference type="Proteomes" id="UP001595530"/>
    </source>
</evidence>
<dbReference type="InterPro" id="IPR028081">
    <property type="entry name" value="Leu-bd"/>
</dbReference>
<dbReference type="Proteomes" id="UP001595530">
    <property type="component" value="Unassembled WGS sequence"/>
</dbReference>
<dbReference type="Pfam" id="PF13458">
    <property type="entry name" value="Peripla_BP_6"/>
    <property type="match status" value="1"/>
</dbReference>
<protein>
    <submittedName>
        <fullName evidence="4">Substrate-binding protein</fullName>
    </submittedName>
</protein>
<dbReference type="RefSeq" id="WP_390322171.1">
    <property type="nucleotide sequence ID" value="NZ_JBHRTP010000032.1"/>
</dbReference>
<dbReference type="EMBL" id="JBHRTP010000032">
    <property type="protein sequence ID" value="MFC3108519.1"/>
    <property type="molecule type" value="Genomic_DNA"/>
</dbReference>
<keyword evidence="2" id="KW-0732">Signal</keyword>
<name>A0ABV7F0G9_9BURK</name>
<feature type="domain" description="Leucine-binding protein" evidence="3">
    <location>
        <begin position="11"/>
        <end position="355"/>
    </location>
</feature>
<dbReference type="Gene3D" id="3.40.50.2300">
    <property type="match status" value="2"/>
</dbReference>
<proteinExistence type="inferred from homology"/>
<dbReference type="PANTHER" id="PTHR47628:SF1">
    <property type="entry name" value="ALIPHATIC AMIDASE EXPRESSION-REGULATING PROTEIN"/>
    <property type="match status" value="1"/>
</dbReference>
<comment type="caution">
    <text evidence="4">The sequence shown here is derived from an EMBL/GenBank/DDBJ whole genome shotgun (WGS) entry which is preliminary data.</text>
</comment>
<sequence>MTESKTSVGQSIKVGVITDQTGALSFMGIANANVAKMVINDINAKGGLLGRQIDLYLEDSATTDSVAEAKATKLVQQDQVDVIFGGIFSSTRQAIKAPAVVNGKKLYIYPEQYEGKECDPLIFCTGPVPAQQVEPLIPWLMQQTGAKKFYLPSADYIWPHTMNKKVRQVVTANGGAIVGEEYFPLDHTDYSKTIDKITSSGAEVVFNTIVPPGLTPFLEQLYNSGFTKRGGYIVCTYFDENFLNLVPAAHVEGLYSCLDYYQNVSDPFSKELINQYDQLYPGNAKFTAGSACSGLYRGLRLWEAAVKEAGSLKQEDVIKALDHAKIAEGPGGPAEMVPGQHHVRMNMYIAQAKNGNFKIIKSLGGIDPKECMQGIKSA</sequence>
<evidence type="ECO:0000259" key="3">
    <source>
        <dbReference type="Pfam" id="PF13458"/>
    </source>
</evidence>
<keyword evidence="5" id="KW-1185">Reference proteome</keyword>
<evidence type="ECO:0000313" key="4">
    <source>
        <dbReference type="EMBL" id="MFC3108519.1"/>
    </source>
</evidence>
<dbReference type="SUPFAM" id="SSF53822">
    <property type="entry name" value="Periplasmic binding protein-like I"/>
    <property type="match status" value="1"/>
</dbReference>
<dbReference type="CDD" id="cd06331">
    <property type="entry name" value="PBP1_AmiC-like"/>
    <property type="match status" value="1"/>
</dbReference>
<dbReference type="InterPro" id="IPR028082">
    <property type="entry name" value="Peripla_BP_I"/>
</dbReference>
<evidence type="ECO:0000256" key="2">
    <source>
        <dbReference type="ARBA" id="ARBA00022729"/>
    </source>
</evidence>
<accession>A0ABV7F0G9</accession>